<dbReference type="Proteomes" id="UP000254640">
    <property type="component" value="Unassembled WGS sequence"/>
</dbReference>
<gene>
    <name evidence="1" type="primary">fadL_1</name>
    <name evidence="1" type="ORF">NCTC9381_01602</name>
</gene>
<reference evidence="1 2" key="1">
    <citation type="submission" date="2018-06" db="EMBL/GenBank/DDBJ databases">
        <authorList>
            <consortium name="Pathogen Informatics"/>
            <person name="Doyle S."/>
        </authorList>
    </citation>
    <scope>NUCLEOTIDE SEQUENCE [LARGE SCALE GENOMIC DNA]</scope>
    <source>
        <strain evidence="1 2">NCTC9381</strain>
    </source>
</reference>
<sequence>MHGQKVTVKEGPYTFTSEGKAWLYGANFNYKF</sequence>
<name>A0A379ADP1_ENTAG</name>
<evidence type="ECO:0000313" key="2">
    <source>
        <dbReference type="Proteomes" id="UP000254640"/>
    </source>
</evidence>
<dbReference type="EMBL" id="UGSO01000001">
    <property type="protein sequence ID" value="SUB15708.1"/>
    <property type="molecule type" value="Genomic_DNA"/>
</dbReference>
<evidence type="ECO:0000313" key="1">
    <source>
        <dbReference type="EMBL" id="SUB15708.1"/>
    </source>
</evidence>
<accession>A0A379ADP1</accession>
<organism evidence="1 2">
    <name type="scientific">Enterobacter agglomerans</name>
    <name type="common">Erwinia herbicola</name>
    <name type="synonym">Pantoea agglomerans</name>
    <dbReference type="NCBI Taxonomy" id="549"/>
    <lineage>
        <taxon>Bacteria</taxon>
        <taxon>Pseudomonadati</taxon>
        <taxon>Pseudomonadota</taxon>
        <taxon>Gammaproteobacteria</taxon>
        <taxon>Enterobacterales</taxon>
        <taxon>Erwiniaceae</taxon>
        <taxon>Pantoea</taxon>
        <taxon>Pantoea agglomerans group</taxon>
    </lineage>
</organism>
<dbReference type="AlphaFoldDB" id="A0A379ADP1"/>
<proteinExistence type="predicted"/>
<protein>
    <submittedName>
        <fullName evidence="1">Outer membrane flp protein</fullName>
    </submittedName>
</protein>
<keyword evidence="2" id="KW-1185">Reference proteome</keyword>